<dbReference type="EMBL" id="GGEC01053212">
    <property type="protein sequence ID" value="MBX33696.1"/>
    <property type="molecule type" value="Transcribed_RNA"/>
</dbReference>
<proteinExistence type="predicted"/>
<dbReference type="AlphaFoldDB" id="A0A2P2MU11"/>
<sequence>MLSHETEFSNKQNIVQVLVTLLYSQQMNVNSQETLNFTKWIIHARCRQLQQCRVIVTSDYITPNKCTSH</sequence>
<evidence type="ECO:0000313" key="1">
    <source>
        <dbReference type="EMBL" id="MBX33696.1"/>
    </source>
</evidence>
<name>A0A2P2MU11_RHIMU</name>
<reference evidence="1" key="1">
    <citation type="submission" date="2018-02" db="EMBL/GenBank/DDBJ databases">
        <title>Rhizophora mucronata_Transcriptome.</title>
        <authorList>
            <person name="Meera S.P."/>
            <person name="Sreeshan A."/>
            <person name="Augustine A."/>
        </authorList>
    </citation>
    <scope>NUCLEOTIDE SEQUENCE</scope>
    <source>
        <tissue evidence="1">Leaf</tissue>
    </source>
</reference>
<organism evidence="1">
    <name type="scientific">Rhizophora mucronata</name>
    <name type="common">Asiatic mangrove</name>
    <dbReference type="NCBI Taxonomy" id="61149"/>
    <lineage>
        <taxon>Eukaryota</taxon>
        <taxon>Viridiplantae</taxon>
        <taxon>Streptophyta</taxon>
        <taxon>Embryophyta</taxon>
        <taxon>Tracheophyta</taxon>
        <taxon>Spermatophyta</taxon>
        <taxon>Magnoliopsida</taxon>
        <taxon>eudicotyledons</taxon>
        <taxon>Gunneridae</taxon>
        <taxon>Pentapetalae</taxon>
        <taxon>rosids</taxon>
        <taxon>fabids</taxon>
        <taxon>Malpighiales</taxon>
        <taxon>Rhizophoraceae</taxon>
        <taxon>Rhizophora</taxon>
    </lineage>
</organism>
<accession>A0A2P2MU11</accession>
<protein>
    <submittedName>
        <fullName evidence="1">Uncharacterized protein</fullName>
    </submittedName>
</protein>